<name>A0A845SY46_9FIRM</name>
<comment type="caution">
    <text evidence="1">The sequence shown here is derived from an EMBL/GenBank/DDBJ whole genome shotgun (WGS) entry which is preliminary data.</text>
</comment>
<dbReference type="EMBL" id="VIQT01000010">
    <property type="protein sequence ID" value="NDO39443.1"/>
    <property type="molecule type" value="Genomic_DNA"/>
</dbReference>
<dbReference type="AlphaFoldDB" id="A0A845SY46"/>
<reference evidence="1 2" key="1">
    <citation type="submission" date="2019-06" db="EMBL/GenBank/DDBJ databases">
        <title>Draft genome sequences of 15 bacterial species constituting the stable defined intestinal microbiota of the GM15 gnotobiotic mouse model.</title>
        <authorList>
            <person name="Elie C."/>
            <person name="Mathieu A."/>
            <person name="Saliou A."/>
            <person name="Darnaud M."/>
            <person name="Leulier F."/>
            <person name="Tamellini A."/>
        </authorList>
    </citation>
    <scope>NUCLEOTIDE SEQUENCE [LARGE SCALE GENOMIC DNA]</scope>
    <source>
        <strain evidence="1 2">JM4-15</strain>
    </source>
</reference>
<protein>
    <submittedName>
        <fullName evidence="1">TnpV protein</fullName>
    </submittedName>
</protein>
<dbReference type="RefSeq" id="WP_162221247.1">
    <property type="nucleotide sequence ID" value="NZ_JANJZM010000001.1"/>
</dbReference>
<dbReference type="Pfam" id="PF14198">
    <property type="entry name" value="TnpV"/>
    <property type="match status" value="1"/>
</dbReference>
<organism evidence="1 2">
    <name type="scientific">Anaerotruncus colihominis</name>
    <dbReference type="NCBI Taxonomy" id="169435"/>
    <lineage>
        <taxon>Bacteria</taxon>
        <taxon>Bacillati</taxon>
        <taxon>Bacillota</taxon>
        <taxon>Clostridia</taxon>
        <taxon>Eubacteriales</taxon>
        <taxon>Oscillospiraceae</taxon>
        <taxon>Anaerotruncus</taxon>
    </lineage>
</organism>
<dbReference type="Proteomes" id="UP000462501">
    <property type="component" value="Unassembled WGS sequence"/>
</dbReference>
<evidence type="ECO:0000313" key="1">
    <source>
        <dbReference type="EMBL" id="NDO39443.1"/>
    </source>
</evidence>
<evidence type="ECO:0000313" key="2">
    <source>
        <dbReference type="Proteomes" id="UP000462501"/>
    </source>
</evidence>
<dbReference type="InterPro" id="IPR026989">
    <property type="entry name" value="TnpV"/>
</dbReference>
<gene>
    <name evidence="1" type="ORF">FMM72_09260</name>
</gene>
<accession>A0A845SY46</accession>
<proteinExistence type="predicted"/>
<sequence>MEELKLSIHDEATGLDYVLAGDYYIPAIGLPEDDDRPIGKWGRMHRAYLEETNPLLLNHLILTGKLHNYLADLDEQAQDRYRLIIRQMAAEGVTEDLKRRSQWEWVKAMNSIVNRAEESIKRELIYT</sequence>